<proteinExistence type="predicted"/>
<dbReference type="AlphaFoldDB" id="A0ABD2ZSA9"/>
<accession>A0ABD2ZSA9</accession>
<reference evidence="1 2" key="1">
    <citation type="submission" date="2024-11" db="EMBL/GenBank/DDBJ databases">
        <title>A near-complete genome assembly of Cinchona calisaya.</title>
        <authorList>
            <person name="Lian D.C."/>
            <person name="Zhao X.W."/>
            <person name="Wei L."/>
        </authorList>
    </citation>
    <scope>NUCLEOTIDE SEQUENCE [LARGE SCALE GENOMIC DNA]</scope>
    <source>
        <tissue evidence="1">Nenye</tissue>
    </source>
</reference>
<organism evidence="1 2">
    <name type="scientific">Cinchona calisaya</name>
    <dbReference type="NCBI Taxonomy" id="153742"/>
    <lineage>
        <taxon>Eukaryota</taxon>
        <taxon>Viridiplantae</taxon>
        <taxon>Streptophyta</taxon>
        <taxon>Embryophyta</taxon>
        <taxon>Tracheophyta</taxon>
        <taxon>Spermatophyta</taxon>
        <taxon>Magnoliopsida</taxon>
        <taxon>eudicotyledons</taxon>
        <taxon>Gunneridae</taxon>
        <taxon>Pentapetalae</taxon>
        <taxon>asterids</taxon>
        <taxon>lamiids</taxon>
        <taxon>Gentianales</taxon>
        <taxon>Rubiaceae</taxon>
        <taxon>Cinchonoideae</taxon>
        <taxon>Cinchoneae</taxon>
        <taxon>Cinchona</taxon>
    </lineage>
</organism>
<protein>
    <submittedName>
        <fullName evidence="1">Uncharacterized protein</fullName>
    </submittedName>
</protein>
<keyword evidence="2" id="KW-1185">Reference proteome</keyword>
<evidence type="ECO:0000313" key="1">
    <source>
        <dbReference type="EMBL" id="KAL3521040.1"/>
    </source>
</evidence>
<gene>
    <name evidence="1" type="ORF">ACH5RR_019189</name>
</gene>
<dbReference type="SUPFAM" id="SSF56104">
    <property type="entry name" value="SAICAR synthase-like"/>
    <property type="match status" value="1"/>
</dbReference>
<dbReference type="Proteomes" id="UP001630127">
    <property type="component" value="Unassembled WGS sequence"/>
</dbReference>
<comment type="caution">
    <text evidence="1">The sequence shown here is derived from an EMBL/GenBank/DDBJ whole genome shotgun (WGS) entry which is preliminary data.</text>
</comment>
<sequence length="91" mass="9990">MSGLGDELLHTAEKQLADLIVFQVIAMEAADQKAGSISAAFVKVSMDGAPHLHCEFLEAEWIMDYRVLVGIHFCDDNTGDKIGLSPFRLQI</sequence>
<evidence type="ECO:0000313" key="2">
    <source>
        <dbReference type="Proteomes" id="UP001630127"/>
    </source>
</evidence>
<dbReference type="EMBL" id="JBJUIK010000008">
    <property type="protein sequence ID" value="KAL3521040.1"/>
    <property type="molecule type" value="Genomic_DNA"/>
</dbReference>
<feature type="non-terminal residue" evidence="1">
    <location>
        <position position="91"/>
    </location>
</feature>
<name>A0ABD2ZSA9_9GENT</name>